<protein>
    <submittedName>
        <fullName evidence="1">Uncharacterized protein</fullName>
    </submittedName>
</protein>
<organism evidence="1 2">
    <name type="scientific">Suillus discolor</name>
    <dbReference type="NCBI Taxonomy" id="1912936"/>
    <lineage>
        <taxon>Eukaryota</taxon>
        <taxon>Fungi</taxon>
        <taxon>Dikarya</taxon>
        <taxon>Basidiomycota</taxon>
        <taxon>Agaricomycotina</taxon>
        <taxon>Agaricomycetes</taxon>
        <taxon>Agaricomycetidae</taxon>
        <taxon>Boletales</taxon>
        <taxon>Suillineae</taxon>
        <taxon>Suillaceae</taxon>
        <taxon>Suillus</taxon>
    </lineage>
</organism>
<evidence type="ECO:0000313" key="2">
    <source>
        <dbReference type="Proteomes" id="UP000823399"/>
    </source>
</evidence>
<dbReference type="OrthoDB" id="3353471at2759"/>
<reference evidence="1" key="1">
    <citation type="journal article" date="2020" name="New Phytol.">
        <title>Comparative genomics reveals dynamic genome evolution in host specialist ectomycorrhizal fungi.</title>
        <authorList>
            <person name="Lofgren L.A."/>
            <person name="Nguyen N.H."/>
            <person name="Vilgalys R."/>
            <person name="Ruytinx J."/>
            <person name="Liao H.L."/>
            <person name="Branco S."/>
            <person name="Kuo A."/>
            <person name="LaButti K."/>
            <person name="Lipzen A."/>
            <person name="Andreopoulos W."/>
            <person name="Pangilinan J."/>
            <person name="Riley R."/>
            <person name="Hundley H."/>
            <person name="Na H."/>
            <person name="Barry K."/>
            <person name="Grigoriev I.V."/>
            <person name="Stajich J.E."/>
            <person name="Kennedy P.G."/>
        </authorList>
    </citation>
    <scope>NUCLEOTIDE SEQUENCE</scope>
    <source>
        <strain evidence="1">FC423</strain>
    </source>
</reference>
<evidence type="ECO:0000313" key="1">
    <source>
        <dbReference type="EMBL" id="KAG2089326.1"/>
    </source>
</evidence>
<dbReference type="RefSeq" id="XP_041285860.1">
    <property type="nucleotide sequence ID" value="XM_041430572.1"/>
</dbReference>
<comment type="caution">
    <text evidence="1">The sequence shown here is derived from an EMBL/GenBank/DDBJ whole genome shotgun (WGS) entry which is preliminary data.</text>
</comment>
<proteinExistence type="predicted"/>
<dbReference type="Proteomes" id="UP000823399">
    <property type="component" value="Unassembled WGS sequence"/>
</dbReference>
<dbReference type="EMBL" id="JABBWM010000112">
    <property type="protein sequence ID" value="KAG2089326.1"/>
    <property type="molecule type" value="Genomic_DNA"/>
</dbReference>
<name>A0A9P7ET62_9AGAM</name>
<sequence>IPRITFTFNPYRSSWTVNYRKFPLRFNYTTTFNGCQGLTRSVKKTVLDLRADLFAHVQLYTALSRVK</sequence>
<feature type="non-terminal residue" evidence="1">
    <location>
        <position position="67"/>
    </location>
</feature>
<dbReference type="AlphaFoldDB" id="A0A9P7ET62"/>
<gene>
    <name evidence="1" type="ORF">F5147DRAFT_559930</name>
</gene>
<accession>A0A9P7ET62</accession>
<keyword evidence="2" id="KW-1185">Reference proteome</keyword>
<feature type="non-terminal residue" evidence="1">
    <location>
        <position position="1"/>
    </location>
</feature>
<dbReference type="GeneID" id="64692831"/>